<sequence>MEESQNEILQLLRETRQPALAPQEEVLLPQDPLGMEDVQLDHLHAEIPLPPLRRHPQSRQDDKLADTASFTHPSYIGRQPRIPPDLPEDLAQPHVAELPRNALRHELRRLVQEEFPGAGMRQSLRQHGFQESSPLTEAILQHPIPVGFKLPSIESYDGTSDPYEHLDHYRTIMHIQRASDALLCQVFPATLKGQARTWFYSLPAGTIPTFFKLAKAFVEQFVANRRIIKDSSHLSGIRQNEGESLKEYFQRFSTEARQIPGVDPELLRGVFMGGLRPGPFYSALMRDTVHSYADLIHRVEAQIFADEAINAHRKQFEQE</sequence>
<dbReference type="AlphaFoldDB" id="A0ABD0UG72"/>
<comment type="caution">
    <text evidence="3">The sequence shown here is derived from an EMBL/GenBank/DDBJ whole genome shotgun (WGS) entry which is preliminary data.</text>
</comment>
<dbReference type="Proteomes" id="UP001552299">
    <property type="component" value="Unassembled WGS sequence"/>
</dbReference>
<reference evidence="3 4" key="1">
    <citation type="journal article" date="2024" name="Plant Biotechnol. J.">
        <title>Dendrobium thyrsiflorum genome and its molecular insights into genes involved in important horticultural traits.</title>
        <authorList>
            <person name="Chen B."/>
            <person name="Wang J.Y."/>
            <person name="Zheng P.J."/>
            <person name="Li K.L."/>
            <person name="Liang Y.M."/>
            <person name="Chen X.F."/>
            <person name="Zhang C."/>
            <person name="Zhao X."/>
            <person name="He X."/>
            <person name="Zhang G.Q."/>
            <person name="Liu Z.J."/>
            <person name="Xu Q."/>
        </authorList>
    </citation>
    <scope>NUCLEOTIDE SEQUENCE [LARGE SCALE GENOMIC DNA]</scope>
    <source>
        <strain evidence="3">GZMU011</strain>
    </source>
</reference>
<dbReference type="PANTHER" id="PTHR33223">
    <property type="entry name" value="CCHC-TYPE DOMAIN-CONTAINING PROTEIN"/>
    <property type="match status" value="1"/>
</dbReference>
<dbReference type="InterPro" id="IPR005162">
    <property type="entry name" value="Retrotrans_gag_dom"/>
</dbReference>
<accession>A0ABD0UG72</accession>
<keyword evidence="4" id="KW-1185">Reference proteome</keyword>
<evidence type="ECO:0000313" key="3">
    <source>
        <dbReference type="EMBL" id="KAL0911648.1"/>
    </source>
</evidence>
<organism evidence="3 4">
    <name type="scientific">Dendrobium thyrsiflorum</name>
    <name type="common">Pinecone-like raceme dendrobium</name>
    <name type="synonym">Orchid</name>
    <dbReference type="NCBI Taxonomy" id="117978"/>
    <lineage>
        <taxon>Eukaryota</taxon>
        <taxon>Viridiplantae</taxon>
        <taxon>Streptophyta</taxon>
        <taxon>Embryophyta</taxon>
        <taxon>Tracheophyta</taxon>
        <taxon>Spermatophyta</taxon>
        <taxon>Magnoliopsida</taxon>
        <taxon>Liliopsida</taxon>
        <taxon>Asparagales</taxon>
        <taxon>Orchidaceae</taxon>
        <taxon>Epidendroideae</taxon>
        <taxon>Malaxideae</taxon>
        <taxon>Dendrobiinae</taxon>
        <taxon>Dendrobium</taxon>
    </lineage>
</organism>
<evidence type="ECO:0000313" key="4">
    <source>
        <dbReference type="Proteomes" id="UP001552299"/>
    </source>
</evidence>
<gene>
    <name evidence="3" type="ORF">M5K25_019802</name>
</gene>
<feature type="domain" description="Retrotransposon gag" evidence="2">
    <location>
        <begin position="186"/>
        <end position="277"/>
    </location>
</feature>
<proteinExistence type="predicted"/>
<protein>
    <recommendedName>
        <fullName evidence="2">Retrotransposon gag domain-containing protein</fullName>
    </recommendedName>
</protein>
<dbReference type="Pfam" id="PF03732">
    <property type="entry name" value="Retrotrans_gag"/>
    <property type="match status" value="1"/>
</dbReference>
<dbReference type="PANTHER" id="PTHR33223:SF10">
    <property type="entry name" value="AMINOTRANSFERASE-LIKE PLANT MOBILE DOMAIN-CONTAINING PROTEIN"/>
    <property type="match status" value="1"/>
</dbReference>
<name>A0ABD0UG72_DENTH</name>
<evidence type="ECO:0000256" key="1">
    <source>
        <dbReference type="SAM" id="MobiDB-lite"/>
    </source>
</evidence>
<evidence type="ECO:0000259" key="2">
    <source>
        <dbReference type="Pfam" id="PF03732"/>
    </source>
</evidence>
<dbReference type="EMBL" id="JANQDX010000015">
    <property type="protein sequence ID" value="KAL0911648.1"/>
    <property type="molecule type" value="Genomic_DNA"/>
</dbReference>
<feature type="region of interest" description="Disordered" evidence="1">
    <location>
        <begin position="49"/>
        <end position="86"/>
    </location>
</feature>